<dbReference type="InterPro" id="IPR050869">
    <property type="entry name" value="H3K4_H4K5_MeTrfase"/>
</dbReference>
<feature type="domain" description="SET" evidence="1">
    <location>
        <begin position="4"/>
        <end position="237"/>
    </location>
</feature>
<dbReference type="Proteomes" id="UP000694546">
    <property type="component" value="Chromosome 14"/>
</dbReference>
<dbReference type="SMART" id="SM00317">
    <property type="entry name" value="SET"/>
    <property type="match status" value="1"/>
</dbReference>
<proteinExistence type="predicted"/>
<dbReference type="Gene3D" id="1.10.220.160">
    <property type="match status" value="1"/>
</dbReference>
<accession>A0A8C5BY38</accession>
<dbReference type="AlphaFoldDB" id="A0A8C5BY38"/>
<dbReference type="Gene3D" id="1.25.40.10">
    <property type="entry name" value="Tetratricopeptide repeat domain"/>
    <property type="match status" value="1"/>
</dbReference>
<reference evidence="2" key="1">
    <citation type="submission" date="2025-08" db="UniProtKB">
        <authorList>
            <consortium name="Ensembl"/>
        </authorList>
    </citation>
    <scope>IDENTIFICATION</scope>
</reference>
<dbReference type="InterPro" id="IPR011990">
    <property type="entry name" value="TPR-like_helical_dom_sf"/>
</dbReference>
<dbReference type="InterPro" id="IPR046341">
    <property type="entry name" value="SET_dom_sf"/>
</dbReference>
<dbReference type="GeneTree" id="ENSGT00940000156766"/>
<dbReference type="Pfam" id="PF00856">
    <property type="entry name" value="SET"/>
    <property type="match status" value="1"/>
</dbReference>
<dbReference type="PANTHER" id="PTHR12197:SF288">
    <property type="entry name" value="HISTONE-LYSINE N-METHYLTRANSFERASE SMYD3"/>
    <property type="match status" value="1"/>
</dbReference>
<protein>
    <recommendedName>
        <fullName evidence="1">SET domain-containing protein</fullName>
    </recommendedName>
</protein>
<reference evidence="2" key="2">
    <citation type="submission" date="2025-09" db="UniProtKB">
        <authorList>
            <consortium name="Ensembl"/>
        </authorList>
    </citation>
    <scope>IDENTIFICATION</scope>
</reference>
<evidence type="ECO:0000259" key="1">
    <source>
        <dbReference type="PROSITE" id="PS50280"/>
    </source>
</evidence>
<dbReference type="GO" id="GO:0005634">
    <property type="term" value="C:nucleus"/>
    <property type="evidence" value="ECO:0007669"/>
    <property type="project" value="TreeGrafter"/>
</dbReference>
<dbReference type="Gene3D" id="6.10.140.2220">
    <property type="match status" value="1"/>
</dbReference>
<dbReference type="PANTHER" id="PTHR12197">
    <property type="entry name" value="HISTONE-LYSINE N-METHYLTRANSFERASE SMYD"/>
    <property type="match status" value="1"/>
</dbReference>
<organism evidence="2 3">
    <name type="scientific">Gadus morhua</name>
    <name type="common">Atlantic cod</name>
    <dbReference type="NCBI Taxonomy" id="8049"/>
    <lineage>
        <taxon>Eukaryota</taxon>
        <taxon>Metazoa</taxon>
        <taxon>Chordata</taxon>
        <taxon>Craniata</taxon>
        <taxon>Vertebrata</taxon>
        <taxon>Euteleostomi</taxon>
        <taxon>Actinopterygii</taxon>
        <taxon>Neopterygii</taxon>
        <taxon>Teleostei</taxon>
        <taxon>Neoteleostei</taxon>
        <taxon>Acanthomorphata</taxon>
        <taxon>Zeiogadaria</taxon>
        <taxon>Gadariae</taxon>
        <taxon>Gadiformes</taxon>
        <taxon>Gadoidei</taxon>
        <taxon>Gadidae</taxon>
        <taxon>Gadus</taxon>
    </lineage>
</organism>
<evidence type="ECO:0000313" key="2">
    <source>
        <dbReference type="Ensembl" id="ENSGMOP00000052682.1"/>
    </source>
</evidence>
<name>A0A8C5BY38_GADMO</name>
<dbReference type="Ensembl" id="ENSGMOT00000059210.1">
    <property type="protein sequence ID" value="ENSGMOP00000052682.1"/>
    <property type="gene ID" value="ENSGMOG00000034850.1"/>
</dbReference>
<dbReference type="PROSITE" id="PS50280">
    <property type="entry name" value="SET"/>
    <property type="match status" value="1"/>
</dbReference>
<keyword evidence="3" id="KW-1185">Reference proteome</keyword>
<dbReference type="SUPFAM" id="SSF82199">
    <property type="entry name" value="SET domain"/>
    <property type="match status" value="1"/>
</dbReference>
<evidence type="ECO:0000313" key="3">
    <source>
        <dbReference type="Proteomes" id="UP000694546"/>
    </source>
</evidence>
<dbReference type="Gene3D" id="2.170.270.10">
    <property type="entry name" value="SET domain"/>
    <property type="match status" value="1"/>
</dbReference>
<sequence>MMSVKVERFSSPGKGNGLRAVSGVPAGGRVWSAAPLAACVSNTLTGEVCSGCFTRRASLRRCSQCRTAPAGVGSVHKRECVCLRDLLPRAPTDSVRLAARILFNPHALQTLVCHPKHTCLPPQTWTSMSEQKRRGLSQLADMLQIYLQPEVPDLMEEMTSLPPSCQDPLSLLAKVACNCFTISDEELKEVGVGLYPSLSLLNHDCRPNCVVVFEGSRLVLRAVKDVCPGEELLISYIDTLRRSEWTAVLENSGSLLSAAECAVPDDNVHKLRVADLALDACVNLGVWGRALTYGLKTLRYYPDPHPAHGLQLMRVGKLHHYLGNTEEALDLLRQGYEILRITHGEENPLTRRLSLKLEQCRAEIRPS</sequence>
<dbReference type="InterPro" id="IPR001214">
    <property type="entry name" value="SET_dom"/>
</dbReference>